<keyword evidence="1" id="KW-1133">Transmembrane helix</keyword>
<dbReference type="EMBL" id="JACHWS010000002">
    <property type="protein sequence ID" value="MBB3037400.1"/>
    <property type="molecule type" value="Genomic_DNA"/>
</dbReference>
<keyword evidence="1" id="KW-0472">Membrane</keyword>
<organism evidence="2 3">
    <name type="scientific">Hoyosella altamirensis</name>
    <dbReference type="NCBI Taxonomy" id="616997"/>
    <lineage>
        <taxon>Bacteria</taxon>
        <taxon>Bacillati</taxon>
        <taxon>Actinomycetota</taxon>
        <taxon>Actinomycetes</taxon>
        <taxon>Mycobacteriales</taxon>
        <taxon>Hoyosellaceae</taxon>
        <taxon>Hoyosella</taxon>
    </lineage>
</organism>
<keyword evidence="3" id="KW-1185">Reference proteome</keyword>
<feature type="transmembrane region" description="Helical" evidence="1">
    <location>
        <begin position="61"/>
        <end position="78"/>
    </location>
</feature>
<dbReference type="OrthoDB" id="9832812at2"/>
<evidence type="ECO:0000256" key="1">
    <source>
        <dbReference type="SAM" id="Phobius"/>
    </source>
</evidence>
<dbReference type="Proteomes" id="UP000567922">
    <property type="component" value="Unassembled WGS sequence"/>
</dbReference>
<comment type="caution">
    <text evidence="2">The sequence shown here is derived from an EMBL/GenBank/DDBJ whole genome shotgun (WGS) entry which is preliminary data.</text>
</comment>
<name>A0A839RLM3_9ACTN</name>
<dbReference type="RefSeq" id="WP_064441162.1">
    <property type="nucleotide sequence ID" value="NZ_BDDI01000012.1"/>
</dbReference>
<feature type="transmembrane region" description="Helical" evidence="1">
    <location>
        <begin position="139"/>
        <end position="160"/>
    </location>
</feature>
<evidence type="ECO:0000313" key="3">
    <source>
        <dbReference type="Proteomes" id="UP000567922"/>
    </source>
</evidence>
<evidence type="ECO:0000313" key="2">
    <source>
        <dbReference type="EMBL" id="MBB3037400.1"/>
    </source>
</evidence>
<proteinExistence type="predicted"/>
<sequence length="181" mass="18586">MSGLLLRAALVLLSGWAAVLALLLGITANGNEALLAAPSVTAVAAALAFVITPLGLHRRSGGVASLITIHCLIVMILSVELPTVSVLVAAGAALLHVTSVWVVREPELGPSVLGGIIPWALVITLVTGTALGAPWDLPWFTLAAPILAILVFALAITGVVRPRISERPSQRVSPAARARRG</sequence>
<keyword evidence="1" id="KW-0812">Transmembrane</keyword>
<protein>
    <submittedName>
        <fullName evidence="2">Uncharacterized protein</fullName>
    </submittedName>
</protein>
<dbReference type="AlphaFoldDB" id="A0A839RLM3"/>
<feature type="transmembrane region" description="Helical" evidence="1">
    <location>
        <begin position="33"/>
        <end position="54"/>
    </location>
</feature>
<feature type="transmembrane region" description="Helical" evidence="1">
    <location>
        <begin position="112"/>
        <end position="133"/>
    </location>
</feature>
<accession>A0A839RLM3</accession>
<gene>
    <name evidence="2" type="ORF">FHU29_001849</name>
</gene>
<reference evidence="2 3" key="1">
    <citation type="submission" date="2020-08" db="EMBL/GenBank/DDBJ databases">
        <title>Sequencing the genomes of 1000 actinobacteria strains.</title>
        <authorList>
            <person name="Klenk H.-P."/>
        </authorList>
    </citation>
    <scope>NUCLEOTIDE SEQUENCE [LARGE SCALE GENOMIC DNA]</scope>
    <source>
        <strain evidence="2 3">DSM 45258</strain>
    </source>
</reference>